<dbReference type="Pfam" id="PF00754">
    <property type="entry name" value="F5_F8_type_C"/>
    <property type="match status" value="1"/>
</dbReference>
<dbReference type="InterPro" id="IPR008964">
    <property type="entry name" value="Invasin/intimin_cell_adhesion"/>
</dbReference>
<feature type="domain" description="BIG2" evidence="1">
    <location>
        <begin position="42"/>
        <end position="124"/>
    </location>
</feature>
<dbReference type="PROSITE" id="PS51257">
    <property type="entry name" value="PROKAR_LIPOPROTEIN"/>
    <property type="match status" value="1"/>
</dbReference>
<dbReference type="SMART" id="SM00635">
    <property type="entry name" value="BID_2"/>
    <property type="match status" value="2"/>
</dbReference>
<accession>A0ABM6W9X3</accession>
<dbReference type="EMBL" id="CP029600">
    <property type="protein sequence ID" value="AWO00679.1"/>
    <property type="molecule type" value="Genomic_DNA"/>
</dbReference>
<dbReference type="Proteomes" id="UP000246099">
    <property type="component" value="Chromosome"/>
</dbReference>
<dbReference type="InterPro" id="IPR008979">
    <property type="entry name" value="Galactose-bd-like_sf"/>
</dbReference>
<organism evidence="2 3">
    <name type="scientific">Chitinophaga alhagiae</name>
    <dbReference type="NCBI Taxonomy" id="2203219"/>
    <lineage>
        <taxon>Bacteria</taxon>
        <taxon>Pseudomonadati</taxon>
        <taxon>Bacteroidota</taxon>
        <taxon>Chitinophagia</taxon>
        <taxon>Chitinophagales</taxon>
        <taxon>Chitinophagaceae</taxon>
        <taxon>Chitinophaga</taxon>
    </lineage>
</organism>
<keyword evidence="3" id="KW-1185">Reference proteome</keyword>
<name>A0ABM6W9X3_9BACT</name>
<evidence type="ECO:0000259" key="1">
    <source>
        <dbReference type="SMART" id="SM00635"/>
    </source>
</evidence>
<reference evidence="2 3" key="1">
    <citation type="submission" date="2018-05" db="EMBL/GenBank/DDBJ databases">
        <title>Chitinophaga sp. nov., isolated from rhizosphere soil of Alhagi.</title>
        <authorList>
            <person name="Liu Y."/>
        </authorList>
    </citation>
    <scope>NUCLEOTIDE SEQUENCE [LARGE SCALE GENOMIC DNA]</scope>
    <source>
        <strain evidence="2 3">T22</strain>
    </source>
</reference>
<dbReference type="InterPro" id="IPR000421">
    <property type="entry name" value="FA58C"/>
</dbReference>
<dbReference type="SUPFAM" id="SSF49785">
    <property type="entry name" value="Galactose-binding domain-like"/>
    <property type="match status" value="1"/>
</dbReference>
<gene>
    <name evidence="2" type="ORF">DLD77_02690</name>
</gene>
<dbReference type="InterPro" id="IPR003343">
    <property type="entry name" value="Big_2"/>
</dbReference>
<dbReference type="SUPFAM" id="SSF49373">
    <property type="entry name" value="Invasin/intimin cell-adhesion fragments"/>
    <property type="match status" value="2"/>
</dbReference>
<protein>
    <recommendedName>
        <fullName evidence="1">BIG2 domain-containing protein</fullName>
    </recommendedName>
</protein>
<dbReference type="Pfam" id="PF02368">
    <property type="entry name" value="Big_2"/>
    <property type="match status" value="2"/>
</dbReference>
<evidence type="ECO:0000313" key="2">
    <source>
        <dbReference type="EMBL" id="AWO00679.1"/>
    </source>
</evidence>
<feature type="domain" description="BIG2" evidence="1">
    <location>
        <begin position="132"/>
        <end position="210"/>
    </location>
</feature>
<dbReference type="Gene3D" id="2.60.120.260">
    <property type="entry name" value="Galactose-binding domain-like"/>
    <property type="match status" value="1"/>
</dbReference>
<proteinExistence type="predicted"/>
<dbReference type="Gene3D" id="2.60.40.1080">
    <property type="match status" value="2"/>
</dbReference>
<evidence type="ECO:0000313" key="3">
    <source>
        <dbReference type="Proteomes" id="UP000246099"/>
    </source>
</evidence>
<sequence>MYFKLNCMLNNNRVFAFAATFLLFGLLLAGCGKNIPEVREVGVESITLSEELGNGVTLLKGTTLNVGWKVTVLPENATDRAENFSSANPDVASVNGNGLVTANTEGTAAITISVGGKNVEFTVTVVNKIIVPATGIQFLSSELELKKGETISLPGQITLTPADANDGLNYTSSDPGVVSVNGEGLLEGISLGTATITAASIQNPSVNATLTVKVMPFSGDYPRAGWTMTASHELMIATNNPEGNSLSAAIDGDLATNFCLVRPGKTSGTTTKVTVPSGAAIYFTVDMKTAQDVNYFRIRHRDITQAFIRWYAFDEISGSNDGTNFEVIATDVVIPGAATASLQETVNIALPKSSYRYLKFYAQKAKCFNQSSYTSQGNTVQIQELYLGVTP</sequence>